<keyword evidence="1" id="KW-0677">Repeat</keyword>
<reference evidence="6" key="1">
    <citation type="journal article" date="2023" name="Mol. Phylogenet. Evol.">
        <title>Genome-scale phylogeny and comparative genomics of the fungal order Sordariales.</title>
        <authorList>
            <person name="Hensen N."/>
            <person name="Bonometti L."/>
            <person name="Westerberg I."/>
            <person name="Brannstrom I.O."/>
            <person name="Guillou S."/>
            <person name="Cros-Aarteil S."/>
            <person name="Calhoun S."/>
            <person name="Haridas S."/>
            <person name="Kuo A."/>
            <person name="Mondo S."/>
            <person name="Pangilinan J."/>
            <person name="Riley R."/>
            <person name="LaButti K."/>
            <person name="Andreopoulos B."/>
            <person name="Lipzen A."/>
            <person name="Chen C."/>
            <person name="Yan M."/>
            <person name="Daum C."/>
            <person name="Ng V."/>
            <person name="Clum A."/>
            <person name="Steindorff A."/>
            <person name="Ohm R.A."/>
            <person name="Martin F."/>
            <person name="Silar P."/>
            <person name="Natvig D.O."/>
            <person name="Lalanne C."/>
            <person name="Gautier V."/>
            <person name="Ament-Velasquez S.L."/>
            <person name="Kruys A."/>
            <person name="Hutchinson M.I."/>
            <person name="Powell A.J."/>
            <person name="Barry K."/>
            <person name="Miller A.N."/>
            <person name="Grigoriev I.V."/>
            <person name="Debuchy R."/>
            <person name="Gladieux P."/>
            <person name="Hiltunen Thoren M."/>
            <person name="Johannesson H."/>
        </authorList>
    </citation>
    <scope>NUCLEOTIDE SEQUENCE [LARGE SCALE GENOMIC DNA]</scope>
    <source>
        <strain evidence="6">CBS 340.73</strain>
    </source>
</reference>
<dbReference type="PANTHER" id="PTHR46082">
    <property type="entry name" value="ATP/GTP-BINDING PROTEIN-RELATED"/>
    <property type="match status" value="1"/>
</dbReference>
<evidence type="ECO:0000256" key="2">
    <source>
        <dbReference type="PROSITE-ProRule" id="PRU00023"/>
    </source>
</evidence>
<dbReference type="Pfam" id="PF01048">
    <property type="entry name" value="PNP_UDP_1"/>
    <property type="match status" value="1"/>
</dbReference>
<protein>
    <recommendedName>
        <fullName evidence="7">Nucleoside phosphorylase domain-containing protein</fullName>
    </recommendedName>
</protein>
<evidence type="ECO:0000313" key="6">
    <source>
        <dbReference type="Proteomes" id="UP001303473"/>
    </source>
</evidence>
<feature type="repeat" description="ANK" evidence="2">
    <location>
        <begin position="944"/>
        <end position="968"/>
    </location>
</feature>
<evidence type="ECO:0000256" key="1">
    <source>
        <dbReference type="ARBA" id="ARBA00022737"/>
    </source>
</evidence>
<feature type="domain" description="Nephrocystin 3-like N-terminal" evidence="4">
    <location>
        <begin position="374"/>
        <end position="523"/>
    </location>
</feature>
<feature type="domain" description="Nucleoside phosphorylase" evidence="3">
    <location>
        <begin position="9"/>
        <end position="294"/>
    </location>
</feature>
<feature type="repeat" description="ANK" evidence="2">
    <location>
        <begin position="978"/>
        <end position="1002"/>
    </location>
</feature>
<dbReference type="Pfam" id="PF00023">
    <property type="entry name" value="Ank"/>
    <property type="match status" value="1"/>
</dbReference>
<dbReference type="AlphaFoldDB" id="A0AAN6NC94"/>
<dbReference type="GO" id="GO:0009116">
    <property type="term" value="P:nucleoside metabolic process"/>
    <property type="evidence" value="ECO:0007669"/>
    <property type="project" value="InterPro"/>
</dbReference>
<dbReference type="GO" id="GO:0003824">
    <property type="term" value="F:catalytic activity"/>
    <property type="evidence" value="ECO:0007669"/>
    <property type="project" value="InterPro"/>
</dbReference>
<accession>A0AAN6NC94</accession>
<keyword evidence="6" id="KW-1185">Reference proteome</keyword>
<dbReference type="InterPro" id="IPR053137">
    <property type="entry name" value="NLR-like"/>
</dbReference>
<dbReference type="PROSITE" id="PS50297">
    <property type="entry name" value="ANK_REP_REGION"/>
    <property type="match status" value="4"/>
</dbReference>
<keyword evidence="2" id="KW-0040">ANK repeat</keyword>
<evidence type="ECO:0000259" key="4">
    <source>
        <dbReference type="Pfam" id="PF24883"/>
    </source>
</evidence>
<dbReference type="InterPro" id="IPR035994">
    <property type="entry name" value="Nucleoside_phosphorylase_sf"/>
</dbReference>
<dbReference type="PANTHER" id="PTHR46082:SF11">
    <property type="entry name" value="AAA+ ATPASE DOMAIN-CONTAINING PROTEIN-RELATED"/>
    <property type="match status" value="1"/>
</dbReference>
<dbReference type="SUPFAM" id="SSF48403">
    <property type="entry name" value="Ankyrin repeat"/>
    <property type="match status" value="1"/>
</dbReference>
<dbReference type="Pfam" id="PF24883">
    <property type="entry name" value="NPHP3_N"/>
    <property type="match status" value="1"/>
</dbReference>
<dbReference type="EMBL" id="MU853773">
    <property type="protein sequence ID" value="KAK3942551.1"/>
    <property type="molecule type" value="Genomic_DNA"/>
</dbReference>
<evidence type="ECO:0008006" key="7">
    <source>
        <dbReference type="Google" id="ProtNLM"/>
    </source>
</evidence>
<dbReference type="InterPro" id="IPR027417">
    <property type="entry name" value="P-loop_NTPase"/>
</dbReference>
<dbReference type="InterPro" id="IPR002110">
    <property type="entry name" value="Ankyrin_rpt"/>
</dbReference>
<organism evidence="5 6">
    <name type="scientific">Diplogelasinospora grovesii</name>
    <dbReference type="NCBI Taxonomy" id="303347"/>
    <lineage>
        <taxon>Eukaryota</taxon>
        <taxon>Fungi</taxon>
        <taxon>Dikarya</taxon>
        <taxon>Ascomycota</taxon>
        <taxon>Pezizomycotina</taxon>
        <taxon>Sordariomycetes</taxon>
        <taxon>Sordariomycetidae</taxon>
        <taxon>Sordariales</taxon>
        <taxon>Diplogelasinosporaceae</taxon>
        <taxon>Diplogelasinospora</taxon>
    </lineage>
</organism>
<dbReference type="InterPro" id="IPR000845">
    <property type="entry name" value="Nucleoside_phosphorylase_d"/>
</dbReference>
<dbReference type="InterPro" id="IPR056884">
    <property type="entry name" value="NPHP3-like_N"/>
</dbReference>
<evidence type="ECO:0000259" key="3">
    <source>
        <dbReference type="Pfam" id="PF01048"/>
    </source>
</evidence>
<evidence type="ECO:0000313" key="5">
    <source>
        <dbReference type="EMBL" id="KAK3942551.1"/>
    </source>
</evidence>
<feature type="repeat" description="ANK" evidence="2">
    <location>
        <begin position="1012"/>
        <end position="1036"/>
    </location>
</feature>
<sequence length="1106" mass="122532">MSDPEHYTIGWICALSTERVAAEVFLDERHDGPKSISPNDNNDYTLGRIGKHNVVIAVLPDGEYGTSSSASVARDMLHSFRNIRIGLMVGIGGGAPSSKHDIRLGDIVVSAPRDGKGGVVQYDFGKTVQGQGFQPTGFLNQPPSVLRTAVSGLRAHYESEGHKLNESVNHILEKKPRLQKKYKRPDPDTDRLYQSGVIHVRNDGASCAAFCGDDASKLIARPERTEHDDNPAIHYGLIASGNQLMKDAVIRDKLVEERGMLCFEMEAAGLMNHFPCLVIRGVCDYSDSHKNKQWQGYAAMVAAAYAKDLLVRIAPNRVVDENLRIIDLLSSVQENVSTIRAKLDRKEDTEILDWLTHIDYGLQQSDYRDKREQGTGQWLLESREFQEWVATSKQTLFCPGIPGAGKTILTSLVVDHLTSSPHPSETGIAYIYCNFNRQHEQSYSSLLASVKELHDQHKLKRTRPSPDDISRVLQSVVETYSKVFIVIDALDECQTAGGCLTRFLSELFHFQAGYDINIFATSRDIPEIARHFENSLRLEIRASTEDVSRYIQGHLHDLPKVIRENQQRQAEITASILEATNGMFLLATLCIESLNDKLTLNAVRSTLSGIQDRSSASGSTRNEAQVIDRAYDQVMERIEKQQPGHKDLALQVLSWIACAKRALSPRELQHALAVEVGMPSLDDDNIHEMEDIVSYLERTKDRWIPEAESTIRRSCVTYLSFKAFEAGACHGRDGPRERMKSYPFYNYAAQDWGHHARQSTFDHEVVNFMESQMKVEASLQALSHHVRSLAQTSLGQGCKECQYRPLYPECTFGFNELHLAAYFGILWAAEYFVERGNSVDAKNSNGRSPLWLAAENGHESIVKLLLATAGVEPNSEDSNNQTPLSFVAHQGNESIVKLLLATNGVDVNAGHGKPLACAAMNGHEAIVQLLLSTGKVDVNSKNSMRQTPLSLAAENGHEAIVQLLLATGKVDVNSKNSMRQTPLSLAAENGHEAVVQLLLATGDVDVHSKDYEGWTPLLTAAGRGHEAVVKLLLATGKVDVNLKDPAGRTPLWYAAHRHPRAAYQGTVDLLRASGGISVGLDCSGCLWCRSENTSRILPRKRRRSDS</sequence>
<comment type="caution">
    <text evidence="5">The sequence shown here is derived from an EMBL/GenBank/DDBJ whole genome shotgun (WGS) entry which is preliminary data.</text>
</comment>
<gene>
    <name evidence="5" type="ORF">QBC46DRAFT_426439</name>
</gene>
<dbReference type="SUPFAM" id="SSF52540">
    <property type="entry name" value="P-loop containing nucleoside triphosphate hydrolases"/>
    <property type="match status" value="1"/>
</dbReference>
<name>A0AAN6NC94_9PEZI</name>
<dbReference type="Gene3D" id="3.40.50.300">
    <property type="entry name" value="P-loop containing nucleotide triphosphate hydrolases"/>
    <property type="match status" value="1"/>
</dbReference>
<dbReference type="SMART" id="SM00248">
    <property type="entry name" value="ANK"/>
    <property type="match status" value="8"/>
</dbReference>
<dbReference type="Gene3D" id="3.40.50.1580">
    <property type="entry name" value="Nucleoside phosphorylase domain"/>
    <property type="match status" value="1"/>
</dbReference>
<proteinExistence type="predicted"/>
<dbReference type="InterPro" id="IPR036770">
    <property type="entry name" value="Ankyrin_rpt-contain_sf"/>
</dbReference>
<dbReference type="Proteomes" id="UP001303473">
    <property type="component" value="Unassembled WGS sequence"/>
</dbReference>
<dbReference type="PROSITE" id="PS50088">
    <property type="entry name" value="ANK_REPEAT"/>
    <property type="match status" value="5"/>
</dbReference>
<feature type="repeat" description="ANK" evidence="2">
    <location>
        <begin position="845"/>
        <end position="878"/>
    </location>
</feature>
<feature type="repeat" description="ANK" evidence="2">
    <location>
        <begin position="812"/>
        <end position="844"/>
    </location>
</feature>
<dbReference type="Gene3D" id="1.25.40.20">
    <property type="entry name" value="Ankyrin repeat-containing domain"/>
    <property type="match status" value="2"/>
</dbReference>
<dbReference type="Pfam" id="PF12796">
    <property type="entry name" value="Ank_2"/>
    <property type="match status" value="2"/>
</dbReference>
<dbReference type="SUPFAM" id="SSF53167">
    <property type="entry name" value="Purine and uridine phosphorylases"/>
    <property type="match status" value="1"/>
</dbReference>